<evidence type="ECO:0000256" key="9">
    <source>
        <dbReference type="SAM" id="MobiDB-lite"/>
    </source>
</evidence>
<dbReference type="GO" id="GO:0051604">
    <property type="term" value="P:protein maturation"/>
    <property type="evidence" value="ECO:0007669"/>
    <property type="project" value="UniProtKB-ARBA"/>
</dbReference>
<organism evidence="11 12">
    <name type="scientific">Penstemon smallii</name>
    <dbReference type="NCBI Taxonomy" id="265156"/>
    <lineage>
        <taxon>Eukaryota</taxon>
        <taxon>Viridiplantae</taxon>
        <taxon>Streptophyta</taxon>
        <taxon>Embryophyta</taxon>
        <taxon>Tracheophyta</taxon>
        <taxon>Spermatophyta</taxon>
        <taxon>Magnoliopsida</taxon>
        <taxon>eudicotyledons</taxon>
        <taxon>Gunneridae</taxon>
        <taxon>Pentapetalae</taxon>
        <taxon>asterids</taxon>
        <taxon>lamiids</taxon>
        <taxon>Lamiales</taxon>
        <taxon>Plantaginaceae</taxon>
        <taxon>Cheloneae</taxon>
        <taxon>Penstemon</taxon>
    </lineage>
</organism>
<dbReference type="GO" id="GO:0005525">
    <property type="term" value="F:GTP binding"/>
    <property type="evidence" value="ECO:0007669"/>
    <property type="project" value="UniProtKB-KW"/>
</dbReference>
<dbReference type="SUPFAM" id="SSF52540">
    <property type="entry name" value="P-loop containing nucleoside triphosphate hydrolases"/>
    <property type="match status" value="1"/>
</dbReference>
<dbReference type="PANTHER" id="PTHR31715">
    <property type="entry name" value="UREASE ACCESSORY PROTEIN G"/>
    <property type="match status" value="1"/>
</dbReference>
<dbReference type="CDD" id="cd05540">
    <property type="entry name" value="UreG"/>
    <property type="match status" value="1"/>
</dbReference>
<comment type="function">
    <text evidence="6">Required for the maturation and activation of urease via the functional incorporation of the urease nickel metallocenter.</text>
</comment>
<keyword evidence="12" id="KW-1185">Reference proteome</keyword>
<keyword evidence="2" id="KW-0547">Nucleotide-binding</keyword>
<dbReference type="AlphaFoldDB" id="A0ABD3UR32"/>
<feature type="compositionally biased region" description="Basic residues" evidence="9">
    <location>
        <begin position="8"/>
        <end position="21"/>
    </location>
</feature>
<dbReference type="Gene3D" id="3.40.50.300">
    <property type="entry name" value="P-loop containing nucleotide triphosphate hydrolases"/>
    <property type="match status" value="1"/>
</dbReference>
<evidence type="ECO:0000256" key="7">
    <source>
        <dbReference type="ARBA" id="ARBA00066105"/>
    </source>
</evidence>
<evidence type="ECO:0000259" key="10">
    <source>
        <dbReference type="Pfam" id="PF02492"/>
    </source>
</evidence>
<evidence type="ECO:0000256" key="4">
    <source>
        <dbReference type="ARBA" id="ARBA00023134"/>
    </source>
</evidence>
<comment type="caution">
    <text evidence="11">The sequence shown here is derived from an EMBL/GenBank/DDBJ whole genome shotgun (WGS) entry which is preliminary data.</text>
</comment>
<dbReference type="NCBIfam" id="TIGR00101">
    <property type="entry name" value="ureG"/>
    <property type="match status" value="1"/>
</dbReference>
<proteinExistence type="inferred from homology"/>
<dbReference type="InterPro" id="IPR004400">
    <property type="entry name" value="UreG"/>
</dbReference>
<comment type="similarity">
    <text evidence="1">Belongs to the SIMIBI class G3E GTPase family. UreG subfamily.</text>
</comment>
<dbReference type="Pfam" id="PF02492">
    <property type="entry name" value="cobW"/>
    <property type="match status" value="1"/>
</dbReference>
<name>A0ABD3UR32_9LAMI</name>
<evidence type="ECO:0000313" key="12">
    <source>
        <dbReference type="Proteomes" id="UP001634393"/>
    </source>
</evidence>
<evidence type="ECO:0000313" key="11">
    <source>
        <dbReference type="EMBL" id="KAL3851471.1"/>
    </source>
</evidence>
<evidence type="ECO:0000256" key="5">
    <source>
        <dbReference type="ARBA" id="ARBA00023186"/>
    </source>
</evidence>
<dbReference type="InterPro" id="IPR003495">
    <property type="entry name" value="CobW/HypB/UreG_nucleotide-bd"/>
</dbReference>
<feature type="domain" description="CobW/HypB/UreG nucleotide-binding" evidence="10">
    <location>
        <begin position="73"/>
        <end position="243"/>
    </location>
</feature>
<evidence type="ECO:0000256" key="6">
    <source>
        <dbReference type="ARBA" id="ARBA00055653"/>
    </source>
</evidence>
<evidence type="ECO:0000256" key="3">
    <source>
        <dbReference type="ARBA" id="ARBA00022988"/>
    </source>
</evidence>
<evidence type="ECO:0000256" key="1">
    <source>
        <dbReference type="ARBA" id="ARBA00005732"/>
    </source>
</evidence>
<accession>A0ABD3UR32</accession>
<keyword evidence="3" id="KW-0996">Nickel insertion</keyword>
<dbReference type="InterPro" id="IPR027417">
    <property type="entry name" value="P-loop_NTPase"/>
</dbReference>
<reference evidence="11 12" key="1">
    <citation type="submission" date="2024-12" db="EMBL/GenBank/DDBJ databases">
        <title>The unique morphological basis and parallel evolutionary history of personate flowers in Penstemon.</title>
        <authorList>
            <person name="Depatie T.H."/>
            <person name="Wessinger C.A."/>
        </authorList>
    </citation>
    <scope>NUCLEOTIDE SEQUENCE [LARGE SCALE GENOMIC DNA]</scope>
    <source>
        <strain evidence="11">WTNN_2</strain>
        <tissue evidence="11">Leaf</tissue>
    </source>
</reference>
<comment type="subunit">
    <text evidence="7">URED, UREF and UREG may form a complex that acts as a GTP-hydrolysis-dependent molecular chaperone, activating the urease apoprotein.</text>
</comment>
<sequence>MASSEHHHHDHEHHDHHHHHHTHEESWVGPDGKVYHSHDGLAPHSHEPIESPGYFSRRAPPLFNRDFSERAFTIGIGGPVGTGKTALMLALCEFLRDKYSLAAVTNDIFTKEDGEFLIKHGALPEERIRAVETGGCPHAAIREDISINLGPLEELSNLHKTDILLCESGGDNLAANFSRELADYIIYIIDVSGGDKIPRKGGPGITQADLLVINKTDIAEAVGADLSVMERDSLRMRDGGPFVFAQVKHGVGVKEIVDHILKAWEAAVGKKRH</sequence>
<evidence type="ECO:0000256" key="2">
    <source>
        <dbReference type="ARBA" id="ARBA00022741"/>
    </source>
</evidence>
<dbReference type="FunFam" id="3.40.50.300:FF:000208">
    <property type="entry name" value="Urease accessory protein UreG"/>
    <property type="match status" value="1"/>
</dbReference>
<dbReference type="Proteomes" id="UP001634393">
    <property type="component" value="Unassembled WGS sequence"/>
</dbReference>
<keyword evidence="4" id="KW-0342">GTP-binding</keyword>
<keyword evidence="5" id="KW-0143">Chaperone</keyword>
<dbReference type="HAMAP" id="MF_01389">
    <property type="entry name" value="UreG"/>
    <property type="match status" value="1"/>
</dbReference>
<protein>
    <recommendedName>
        <fullName evidence="8">Urease accessory protein G</fullName>
    </recommendedName>
</protein>
<dbReference type="PANTHER" id="PTHR31715:SF0">
    <property type="entry name" value="UREASE ACCESSORY PROTEIN G"/>
    <property type="match status" value="1"/>
</dbReference>
<evidence type="ECO:0000256" key="8">
    <source>
        <dbReference type="ARBA" id="ARBA00073967"/>
    </source>
</evidence>
<feature type="compositionally biased region" description="Basic and acidic residues" evidence="9">
    <location>
        <begin position="33"/>
        <end position="49"/>
    </location>
</feature>
<dbReference type="EMBL" id="JBJXBP010000001">
    <property type="protein sequence ID" value="KAL3851471.1"/>
    <property type="molecule type" value="Genomic_DNA"/>
</dbReference>
<feature type="region of interest" description="Disordered" evidence="9">
    <location>
        <begin position="1"/>
        <end position="53"/>
    </location>
</feature>
<gene>
    <name evidence="11" type="ORF">ACJIZ3_013353</name>
</gene>